<feature type="compositionally biased region" description="Basic and acidic residues" evidence="5">
    <location>
        <begin position="473"/>
        <end position="492"/>
    </location>
</feature>
<feature type="domain" description="GRF-type" evidence="6">
    <location>
        <begin position="39"/>
        <end position="88"/>
    </location>
</feature>
<evidence type="ECO:0000256" key="1">
    <source>
        <dbReference type="ARBA" id="ARBA00022723"/>
    </source>
</evidence>
<feature type="compositionally biased region" description="Polar residues" evidence="5">
    <location>
        <begin position="107"/>
        <end position="125"/>
    </location>
</feature>
<feature type="compositionally biased region" description="Acidic residues" evidence="5">
    <location>
        <begin position="249"/>
        <end position="260"/>
    </location>
</feature>
<dbReference type="OrthoDB" id="430051at2759"/>
<proteinExistence type="predicted"/>
<dbReference type="GO" id="GO:0008270">
    <property type="term" value="F:zinc ion binding"/>
    <property type="evidence" value="ECO:0007669"/>
    <property type="project" value="UniProtKB-KW"/>
</dbReference>
<keyword evidence="1" id="KW-0479">Metal-binding</keyword>
<feature type="compositionally biased region" description="Gly residues" evidence="5">
    <location>
        <begin position="304"/>
        <end position="314"/>
    </location>
</feature>
<evidence type="ECO:0000313" key="8">
    <source>
        <dbReference type="Proteomes" id="UP000070501"/>
    </source>
</evidence>
<evidence type="ECO:0000256" key="4">
    <source>
        <dbReference type="PROSITE-ProRule" id="PRU01343"/>
    </source>
</evidence>
<organism evidence="7 8">
    <name type="scientific">Microdochium bolleyi</name>
    <dbReference type="NCBI Taxonomy" id="196109"/>
    <lineage>
        <taxon>Eukaryota</taxon>
        <taxon>Fungi</taxon>
        <taxon>Dikarya</taxon>
        <taxon>Ascomycota</taxon>
        <taxon>Pezizomycotina</taxon>
        <taxon>Sordariomycetes</taxon>
        <taxon>Xylariomycetidae</taxon>
        <taxon>Xylariales</taxon>
        <taxon>Microdochiaceae</taxon>
        <taxon>Microdochium</taxon>
    </lineage>
</organism>
<feature type="region of interest" description="Disordered" evidence="5">
    <location>
        <begin position="101"/>
        <end position="287"/>
    </location>
</feature>
<name>A0A136JDS1_9PEZI</name>
<keyword evidence="3" id="KW-0862">Zinc</keyword>
<keyword evidence="2 4" id="KW-0863">Zinc-finger</keyword>
<feature type="region of interest" description="Disordered" evidence="5">
    <location>
        <begin position="301"/>
        <end position="386"/>
    </location>
</feature>
<dbReference type="AlphaFoldDB" id="A0A136JDS1"/>
<dbReference type="InParanoid" id="A0A136JDS1"/>
<dbReference type="STRING" id="196109.A0A136JDS1"/>
<feature type="region of interest" description="Disordered" evidence="5">
    <location>
        <begin position="465"/>
        <end position="492"/>
    </location>
</feature>
<dbReference type="PROSITE" id="PS51999">
    <property type="entry name" value="ZF_GRF"/>
    <property type="match status" value="1"/>
</dbReference>
<dbReference type="Pfam" id="PF06839">
    <property type="entry name" value="Zn_ribbon_GRF"/>
    <property type="match status" value="1"/>
</dbReference>
<feature type="compositionally biased region" description="Low complexity" evidence="5">
    <location>
        <begin position="375"/>
        <end position="385"/>
    </location>
</feature>
<sequence length="492" mass="52646">MAAQPASLQGVAELPAEPVTLSRAAASRRGKFKNGTWYCDCVPALPCLFLTVGNSARNKKNSGKQFYRCQKDKQKENSCDFFMWADQAKSREMNYLMTNRRSEGGPQLTQTQLPFAPSSSATATPGTVDGERRVTRSLMQTRLSNMPIRSRNADRMAVDNPASSGGETASGSDDDGDDDDVRSSSPTRATRRAQASSGNSNGEAASSSSRTASSRTLRSSGSQQQQQQQPSQPPVPQQLGTKRKKAPAEDEFSDFSDGEVQELAAIEERSGSGAVRSRNAFATPAVPGGRSIFAAHYYDVNDNGAGGAGGGGLPTPGTERSVRRVLFASAEQQDKNGGGAGDGGTGLQTPSTSKRQRNTAEGAYTPLSPSSYLRTPGGTTVTPGTSFSSDMAAAGGDIMTDVMDILLRSGQRGAGAGGSNLEPAVLDEVRGVLDRYSRRTAGFERGRDLSRREIQRQQRRIAELEQRNAALENSRDLDRAALRDLQRRRDRD</sequence>
<dbReference type="InterPro" id="IPR010666">
    <property type="entry name" value="Znf_GRF"/>
</dbReference>
<protein>
    <recommendedName>
        <fullName evidence="6">GRF-type domain-containing protein</fullName>
    </recommendedName>
</protein>
<dbReference type="Proteomes" id="UP000070501">
    <property type="component" value="Unassembled WGS sequence"/>
</dbReference>
<reference evidence="8" key="1">
    <citation type="submission" date="2016-02" db="EMBL/GenBank/DDBJ databases">
        <title>Draft genome sequence of Microdochium bolleyi, a fungal endophyte of beachgrass.</title>
        <authorList>
            <consortium name="DOE Joint Genome Institute"/>
            <person name="David A.S."/>
            <person name="May G."/>
            <person name="Haridas S."/>
            <person name="Lim J."/>
            <person name="Wang M."/>
            <person name="Labutti K."/>
            <person name="Lipzen A."/>
            <person name="Barry K."/>
            <person name="Grigoriev I.V."/>
        </authorList>
    </citation>
    <scope>NUCLEOTIDE SEQUENCE [LARGE SCALE GENOMIC DNA]</scope>
    <source>
        <strain evidence="8">J235TASD1</strain>
    </source>
</reference>
<accession>A0A136JDS1</accession>
<gene>
    <name evidence="7" type="ORF">Micbo1qcDRAFT_157195</name>
</gene>
<evidence type="ECO:0000313" key="7">
    <source>
        <dbReference type="EMBL" id="KXJ95315.1"/>
    </source>
</evidence>
<feature type="compositionally biased region" description="Gly residues" evidence="5">
    <location>
        <begin position="336"/>
        <end position="346"/>
    </location>
</feature>
<keyword evidence="8" id="KW-1185">Reference proteome</keyword>
<dbReference type="EMBL" id="KQ964246">
    <property type="protein sequence ID" value="KXJ95315.1"/>
    <property type="molecule type" value="Genomic_DNA"/>
</dbReference>
<evidence type="ECO:0000256" key="5">
    <source>
        <dbReference type="SAM" id="MobiDB-lite"/>
    </source>
</evidence>
<evidence type="ECO:0000256" key="2">
    <source>
        <dbReference type="ARBA" id="ARBA00022771"/>
    </source>
</evidence>
<evidence type="ECO:0000256" key="3">
    <source>
        <dbReference type="ARBA" id="ARBA00022833"/>
    </source>
</evidence>
<evidence type="ECO:0000259" key="6">
    <source>
        <dbReference type="PROSITE" id="PS51999"/>
    </source>
</evidence>
<feature type="compositionally biased region" description="Low complexity" evidence="5">
    <location>
        <begin position="183"/>
        <end position="230"/>
    </location>
</feature>